<protein>
    <submittedName>
        <fullName evidence="1">Uncharacterized protein</fullName>
    </submittedName>
</protein>
<evidence type="ECO:0000313" key="2">
    <source>
        <dbReference type="Proteomes" id="UP000078541"/>
    </source>
</evidence>
<reference evidence="1 2" key="1">
    <citation type="submission" date="2016-03" db="EMBL/GenBank/DDBJ databases">
        <title>Trachymyrmex septentrionalis WGS genome.</title>
        <authorList>
            <person name="Nygaard S."/>
            <person name="Hu H."/>
            <person name="Boomsma J."/>
            <person name="Zhang G."/>
        </authorList>
    </citation>
    <scope>NUCLEOTIDE SEQUENCE [LARGE SCALE GENOMIC DNA]</scope>
    <source>
        <strain evidence="1">Tsep2-gDNA-1</strain>
        <tissue evidence="1">Whole body</tissue>
    </source>
</reference>
<sequence>KSNVVTRSITFEDYTRCIANINLTNKFYYGNEEIIIPEGSYELRDIERYLKREILRSHDAKGKEDEEFPLAICINNNTMRRNEKKCEIKCASIG</sequence>
<dbReference type="AlphaFoldDB" id="A0A151K211"/>
<gene>
    <name evidence="1" type="ORF">ALC56_00289</name>
</gene>
<evidence type="ECO:0000313" key="1">
    <source>
        <dbReference type="EMBL" id="KYN45283.1"/>
    </source>
</evidence>
<keyword evidence="2" id="KW-1185">Reference proteome</keyword>
<organism evidence="1 2">
    <name type="scientific">Trachymyrmex septentrionalis</name>
    <dbReference type="NCBI Taxonomy" id="34720"/>
    <lineage>
        <taxon>Eukaryota</taxon>
        <taxon>Metazoa</taxon>
        <taxon>Ecdysozoa</taxon>
        <taxon>Arthropoda</taxon>
        <taxon>Hexapoda</taxon>
        <taxon>Insecta</taxon>
        <taxon>Pterygota</taxon>
        <taxon>Neoptera</taxon>
        <taxon>Endopterygota</taxon>
        <taxon>Hymenoptera</taxon>
        <taxon>Apocrita</taxon>
        <taxon>Aculeata</taxon>
        <taxon>Formicoidea</taxon>
        <taxon>Formicidae</taxon>
        <taxon>Myrmicinae</taxon>
        <taxon>Trachymyrmex</taxon>
    </lineage>
</organism>
<proteinExistence type="predicted"/>
<accession>A0A151K211</accession>
<dbReference type="STRING" id="34720.A0A151K211"/>
<dbReference type="EMBL" id="KQ981178">
    <property type="protein sequence ID" value="KYN45283.1"/>
    <property type="molecule type" value="Genomic_DNA"/>
</dbReference>
<feature type="non-terminal residue" evidence="1">
    <location>
        <position position="1"/>
    </location>
</feature>
<dbReference type="Proteomes" id="UP000078541">
    <property type="component" value="Unassembled WGS sequence"/>
</dbReference>
<name>A0A151K211_9HYME</name>